<evidence type="ECO:0000313" key="1">
    <source>
        <dbReference type="EMBL" id="MBF1447509.1"/>
    </source>
</evidence>
<comment type="caution">
    <text evidence="1">The sequence shown here is derived from an EMBL/GenBank/DDBJ whole genome shotgun (WGS) entry which is preliminary data.</text>
</comment>
<dbReference type="RefSeq" id="WP_278490952.1">
    <property type="nucleotide sequence ID" value="NZ_CAUOLX010000002.1"/>
</dbReference>
<organism evidence="1 2">
    <name type="scientific">Prevotella nigrescens</name>
    <dbReference type="NCBI Taxonomy" id="28133"/>
    <lineage>
        <taxon>Bacteria</taxon>
        <taxon>Pseudomonadati</taxon>
        <taxon>Bacteroidota</taxon>
        <taxon>Bacteroidia</taxon>
        <taxon>Bacteroidales</taxon>
        <taxon>Prevotellaceae</taxon>
        <taxon>Prevotella</taxon>
    </lineage>
</organism>
<evidence type="ECO:0000313" key="2">
    <source>
        <dbReference type="Proteomes" id="UP000787419"/>
    </source>
</evidence>
<dbReference type="Proteomes" id="UP000787419">
    <property type="component" value="Unassembled WGS sequence"/>
</dbReference>
<protein>
    <submittedName>
        <fullName evidence="1">Uncharacterized protein</fullName>
    </submittedName>
</protein>
<accession>A0A9D5WWD0</accession>
<sequence length="47" mass="5597">MQQGEFQTGSAEPAKKYWKTIPHNWISRKYFVILLSNNKNDDEKEII</sequence>
<dbReference type="AlphaFoldDB" id="A0A9D5WWD0"/>
<proteinExistence type="predicted"/>
<gene>
    <name evidence="1" type="ORF">HXN55_09030</name>
</gene>
<name>A0A9D5WWD0_9BACT</name>
<dbReference type="EMBL" id="JABZTM010000109">
    <property type="protein sequence ID" value="MBF1447509.1"/>
    <property type="molecule type" value="Genomic_DNA"/>
</dbReference>
<reference evidence="1" key="1">
    <citation type="submission" date="2020-04" db="EMBL/GenBank/DDBJ databases">
        <title>Deep metagenomics examines the oral microbiome during advanced dental caries in children, revealing novel taxa and co-occurrences with host molecules.</title>
        <authorList>
            <person name="Baker J.L."/>
            <person name="Morton J.T."/>
            <person name="Dinis M."/>
            <person name="Alvarez R."/>
            <person name="Tran N.C."/>
            <person name="Knight R."/>
            <person name="Edlund A."/>
        </authorList>
    </citation>
    <scope>NUCLEOTIDE SEQUENCE</scope>
    <source>
        <strain evidence="1">JCVI_32_bin.50</strain>
    </source>
</reference>